<keyword evidence="1" id="KW-1133">Transmembrane helix</keyword>
<dbReference type="Pfam" id="PF07331">
    <property type="entry name" value="TctB"/>
    <property type="match status" value="1"/>
</dbReference>
<dbReference type="InterPro" id="IPR009936">
    <property type="entry name" value="DUF1468"/>
</dbReference>
<sequence length="171" mass="17968">MTLERCENTSRWKGASEFWVAALLLVCGCVSLWQASTLTTNAATQGPLGSGVMPAAVGLLLVGCGIALAIDVYRGGRGEVEGGEDIDLDTPSDWRAFVGVAGAFLSNAVLIEPLGWPISGAILFWGAATALGNRHYARNAVLSLALSFVSYFLFVELMRIHLPAGILSGVL</sequence>
<keyword evidence="4" id="KW-1185">Reference proteome</keyword>
<feature type="transmembrane region" description="Helical" evidence="1">
    <location>
        <begin position="55"/>
        <end position="73"/>
    </location>
</feature>
<gene>
    <name evidence="3" type="ORF">FB476_2796</name>
</gene>
<dbReference type="RefSeq" id="WP_141820450.1">
    <property type="nucleotide sequence ID" value="NZ_VFPU01000002.1"/>
</dbReference>
<evidence type="ECO:0000256" key="1">
    <source>
        <dbReference type="SAM" id="Phobius"/>
    </source>
</evidence>
<comment type="caution">
    <text evidence="3">The sequence shown here is derived from an EMBL/GenBank/DDBJ whole genome shotgun (WGS) entry which is preliminary data.</text>
</comment>
<dbReference type="PROSITE" id="PS51257">
    <property type="entry name" value="PROKAR_LIPOPROTEIN"/>
    <property type="match status" value="1"/>
</dbReference>
<dbReference type="OrthoDB" id="5119225at2"/>
<evidence type="ECO:0000313" key="4">
    <source>
        <dbReference type="Proteomes" id="UP000315133"/>
    </source>
</evidence>
<feature type="transmembrane region" description="Helical" evidence="1">
    <location>
        <begin position="18"/>
        <end position="35"/>
    </location>
</feature>
<organism evidence="3 4">
    <name type="scientific">Ornithinimicrobium humiphilum</name>
    <dbReference type="NCBI Taxonomy" id="125288"/>
    <lineage>
        <taxon>Bacteria</taxon>
        <taxon>Bacillati</taxon>
        <taxon>Actinomycetota</taxon>
        <taxon>Actinomycetes</taxon>
        <taxon>Micrococcales</taxon>
        <taxon>Ornithinimicrobiaceae</taxon>
        <taxon>Ornithinimicrobium</taxon>
    </lineage>
</organism>
<proteinExistence type="predicted"/>
<dbReference type="AlphaFoldDB" id="A0A543K7R2"/>
<name>A0A543K7R2_9MICO</name>
<dbReference type="Proteomes" id="UP000315133">
    <property type="component" value="Unassembled WGS sequence"/>
</dbReference>
<keyword evidence="1" id="KW-0472">Membrane</keyword>
<feature type="transmembrane region" description="Helical" evidence="1">
    <location>
        <begin position="136"/>
        <end position="154"/>
    </location>
</feature>
<feature type="domain" description="DUF1468" evidence="2">
    <location>
        <begin position="19"/>
        <end position="163"/>
    </location>
</feature>
<protein>
    <submittedName>
        <fullName evidence="3">Putative tricarboxylic transport membrane protein</fullName>
    </submittedName>
</protein>
<evidence type="ECO:0000259" key="2">
    <source>
        <dbReference type="Pfam" id="PF07331"/>
    </source>
</evidence>
<keyword evidence="1" id="KW-0812">Transmembrane</keyword>
<evidence type="ECO:0000313" key="3">
    <source>
        <dbReference type="EMBL" id="TQM91074.1"/>
    </source>
</evidence>
<accession>A0A543K7R2</accession>
<dbReference type="EMBL" id="VFPU01000002">
    <property type="protein sequence ID" value="TQM91074.1"/>
    <property type="molecule type" value="Genomic_DNA"/>
</dbReference>
<reference evidence="3 4" key="1">
    <citation type="submission" date="2019-06" db="EMBL/GenBank/DDBJ databases">
        <title>Sequencing the genomes of 1000 actinobacteria strains.</title>
        <authorList>
            <person name="Klenk H.-P."/>
        </authorList>
    </citation>
    <scope>NUCLEOTIDE SEQUENCE [LARGE SCALE GENOMIC DNA]</scope>
    <source>
        <strain evidence="3 4">DSM 12362</strain>
    </source>
</reference>